<evidence type="ECO:0000256" key="2">
    <source>
        <dbReference type="ARBA" id="ARBA00022801"/>
    </source>
</evidence>
<dbReference type="GO" id="GO:0019262">
    <property type="term" value="P:N-acetylneuraminate catabolic process"/>
    <property type="evidence" value="ECO:0007669"/>
    <property type="project" value="UniProtKB-UniRule"/>
</dbReference>
<dbReference type="GO" id="GO:0006046">
    <property type="term" value="P:N-acetylglucosamine catabolic process"/>
    <property type="evidence" value="ECO:0007669"/>
    <property type="project" value="UniProtKB-UniRule"/>
</dbReference>
<dbReference type="EMBL" id="WMQE01000009">
    <property type="protein sequence ID" value="MTK20861.1"/>
    <property type="molecule type" value="Genomic_DNA"/>
</dbReference>
<dbReference type="Gene3D" id="3.40.50.1360">
    <property type="match status" value="1"/>
</dbReference>
<dbReference type="GO" id="GO:0006043">
    <property type="term" value="P:glucosamine catabolic process"/>
    <property type="evidence" value="ECO:0007669"/>
    <property type="project" value="TreeGrafter"/>
</dbReference>
<keyword evidence="3 4" id="KW-0119">Carbohydrate metabolism</keyword>
<evidence type="ECO:0000256" key="3">
    <source>
        <dbReference type="ARBA" id="ARBA00023277"/>
    </source>
</evidence>
<comment type="pathway">
    <text evidence="4">Amino-sugar metabolism; N-acetylneuraminate degradation; D-fructose 6-phosphate from N-acetylneuraminate: step 5/5.</text>
</comment>
<dbReference type="OrthoDB" id="9791139at2"/>
<comment type="caution">
    <text evidence="5">The sequence shown here is derived from an EMBL/GenBank/DDBJ whole genome shotgun (WGS) entry which is preliminary data.</text>
</comment>
<feature type="active site" description="For ring-opening step" evidence="4">
    <location>
        <position position="142"/>
    </location>
</feature>
<comment type="function">
    <text evidence="4">Catalyzes the reversible isomerization-deamination of glucosamine 6-phosphate (GlcN6P) to form fructose 6-phosphate (Fru6P) and ammonium ion.</text>
</comment>
<dbReference type="GeneID" id="60057402"/>
<dbReference type="RefSeq" id="WP_006785489.1">
    <property type="nucleotide sequence ID" value="NZ_CABJBH010000001.1"/>
</dbReference>
<protein>
    <recommendedName>
        <fullName evidence="4">Glucosamine-6-phosphate deaminase</fullName>
        <ecNumber evidence="4">3.5.99.6</ecNumber>
    </recommendedName>
    <alternativeName>
        <fullName evidence="4">GlcN6P deaminase</fullName>
        <shortName evidence="4">GNPDA</shortName>
    </alternativeName>
    <alternativeName>
        <fullName evidence="4">Glucosamine-6-phosphate isomerase</fullName>
    </alternativeName>
</protein>
<dbReference type="AlphaFoldDB" id="A0A173U0F3"/>
<dbReference type="Proteomes" id="UP000487649">
    <property type="component" value="Unassembled WGS sequence"/>
</dbReference>
<dbReference type="GO" id="GO:0042802">
    <property type="term" value="F:identical protein binding"/>
    <property type="evidence" value="ECO:0007669"/>
    <property type="project" value="TreeGrafter"/>
</dbReference>
<gene>
    <name evidence="4 5" type="primary">nagB</name>
    <name evidence="5" type="ORF">GMA92_05445</name>
</gene>
<dbReference type="HAMAP" id="MF_01241">
    <property type="entry name" value="GlcN6P_deamin"/>
    <property type="match status" value="1"/>
</dbReference>
<comment type="similarity">
    <text evidence="4">Belongs to the glucosamine/galactosamine-6-phosphate isomerase family. NagB subfamily.</text>
</comment>
<dbReference type="EC" id="3.5.99.6" evidence="4"/>
<feature type="active site" description="Proton acceptor; for ring-opening step" evidence="4">
    <location>
        <position position="137"/>
    </location>
</feature>
<organism evidence="5 6">
    <name type="scientific">Turicibacter sanguinis</name>
    <dbReference type="NCBI Taxonomy" id="154288"/>
    <lineage>
        <taxon>Bacteria</taxon>
        <taxon>Bacillati</taxon>
        <taxon>Bacillota</taxon>
        <taxon>Erysipelotrichia</taxon>
        <taxon>Erysipelotrichales</taxon>
        <taxon>Turicibacteraceae</taxon>
        <taxon>Turicibacter</taxon>
    </lineage>
</organism>
<keyword evidence="2 4" id="KW-0378">Hydrolase</keyword>
<reference evidence="5 6" key="1">
    <citation type="journal article" date="2019" name="Nat. Med.">
        <title>A library of human gut bacterial isolates paired with longitudinal multiomics data enables mechanistic microbiome research.</title>
        <authorList>
            <person name="Poyet M."/>
            <person name="Groussin M."/>
            <person name="Gibbons S.M."/>
            <person name="Avila-Pacheco J."/>
            <person name="Jiang X."/>
            <person name="Kearney S.M."/>
            <person name="Perrotta A.R."/>
            <person name="Berdy B."/>
            <person name="Zhao S."/>
            <person name="Lieberman T.D."/>
            <person name="Swanson P.K."/>
            <person name="Smith M."/>
            <person name="Roesemann S."/>
            <person name="Alexander J.E."/>
            <person name="Rich S.A."/>
            <person name="Livny J."/>
            <person name="Vlamakis H."/>
            <person name="Clish C."/>
            <person name="Bullock K."/>
            <person name="Deik A."/>
            <person name="Scott J."/>
            <person name="Pierce K.A."/>
            <person name="Xavier R.J."/>
            <person name="Alm E.J."/>
        </authorList>
    </citation>
    <scope>NUCLEOTIDE SEQUENCE [LARGE SCALE GENOMIC DNA]</scope>
    <source>
        <strain evidence="5 6">BIOML-A198</strain>
    </source>
</reference>
<dbReference type="GO" id="GO:0004342">
    <property type="term" value="F:glucosamine-6-phosphate deaminase activity"/>
    <property type="evidence" value="ECO:0007669"/>
    <property type="project" value="UniProtKB-UniRule"/>
</dbReference>
<comment type="catalytic activity">
    <reaction evidence="1 4">
        <text>alpha-D-glucosamine 6-phosphate + H2O = beta-D-fructose 6-phosphate + NH4(+)</text>
        <dbReference type="Rhea" id="RHEA:12172"/>
        <dbReference type="ChEBI" id="CHEBI:15377"/>
        <dbReference type="ChEBI" id="CHEBI:28938"/>
        <dbReference type="ChEBI" id="CHEBI:57634"/>
        <dbReference type="ChEBI" id="CHEBI:75989"/>
        <dbReference type="EC" id="3.5.99.6"/>
    </reaction>
</comment>
<feature type="active site" description="Proton acceptor; for enolization step" evidence="4">
    <location>
        <position position="67"/>
    </location>
</feature>
<name>A0A173U0F3_9FIRM</name>
<dbReference type="CDD" id="cd01399">
    <property type="entry name" value="GlcN6P_deaminase"/>
    <property type="match status" value="1"/>
</dbReference>
<dbReference type="SUPFAM" id="SSF100950">
    <property type="entry name" value="NagB/RpiA/CoA transferase-like"/>
    <property type="match status" value="1"/>
</dbReference>
<feature type="active site" description="For ring-opening step" evidence="4">
    <location>
        <position position="135"/>
    </location>
</feature>
<evidence type="ECO:0000313" key="6">
    <source>
        <dbReference type="Proteomes" id="UP000487649"/>
    </source>
</evidence>
<dbReference type="Pfam" id="PF01182">
    <property type="entry name" value="Glucosamine_iso"/>
    <property type="match status" value="1"/>
</dbReference>
<evidence type="ECO:0000256" key="4">
    <source>
        <dbReference type="HAMAP-Rule" id="MF_01241"/>
    </source>
</evidence>
<sequence length="258" mass="28206">MKIIKVKSVEAMGQAALSEVLKVVKTKENPVLGLATGSSPIGLYQAMIEDHKKNKTSYQHVKTINLDEYVGIDATHSQSYATFMKEQLFNHIDIDLNNVNIPSGDCLNPQDECLRYDEVIRQNKVDLQILGIGSNGHIGFNEPGTPFNATTHVVTLDEQTRLDNARFFESLDEVPKYAVTMGIRSILQANQIVLIALGKNKAKAVAHMVGGSVTTDCPASILQVHPNVILIADEEALSEVKLDTKKLNIQLASTAVAE</sequence>
<evidence type="ECO:0000313" key="5">
    <source>
        <dbReference type="EMBL" id="MTK20861.1"/>
    </source>
</evidence>
<dbReference type="InterPro" id="IPR018321">
    <property type="entry name" value="Glucosamine6P_isomerase_CS"/>
</dbReference>
<dbReference type="PANTHER" id="PTHR11280:SF5">
    <property type="entry name" value="GLUCOSAMINE-6-PHOSPHATE ISOMERASE"/>
    <property type="match status" value="1"/>
</dbReference>
<dbReference type="GO" id="GO:0005737">
    <property type="term" value="C:cytoplasm"/>
    <property type="evidence" value="ECO:0007669"/>
    <property type="project" value="TreeGrafter"/>
</dbReference>
<proteinExistence type="inferred from homology"/>
<comment type="caution">
    <text evidence="4">Lacks conserved residue(s) required for the propagation of feature annotation.</text>
</comment>
<dbReference type="InterPro" id="IPR004547">
    <property type="entry name" value="Glucosamine6P_isomerase"/>
</dbReference>
<accession>A0A173U0F3</accession>
<dbReference type="PANTHER" id="PTHR11280">
    <property type="entry name" value="GLUCOSAMINE-6-PHOSPHATE ISOMERASE"/>
    <property type="match status" value="1"/>
</dbReference>
<dbReference type="PROSITE" id="PS01161">
    <property type="entry name" value="GLC_GALNAC_ISOMERASE"/>
    <property type="match status" value="1"/>
</dbReference>
<dbReference type="GO" id="GO:0005975">
    <property type="term" value="P:carbohydrate metabolic process"/>
    <property type="evidence" value="ECO:0007669"/>
    <property type="project" value="InterPro"/>
</dbReference>
<dbReference type="NCBIfam" id="TIGR00502">
    <property type="entry name" value="nagB"/>
    <property type="match status" value="1"/>
</dbReference>
<dbReference type="InterPro" id="IPR037171">
    <property type="entry name" value="NagB/RpiA_transferase-like"/>
</dbReference>
<evidence type="ECO:0000256" key="1">
    <source>
        <dbReference type="ARBA" id="ARBA00000644"/>
    </source>
</evidence>
<dbReference type="InterPro" id="IPR006148">
    <property type="entry name" value="Glc/Gal-6P_isomerase"/>
</dbReference>
<dbReference type="FunFam" id="3.40.50.1360:FF:000003">
    <property type="entry name" value="Glucosamine-6-phosphate deaminase"/>
    <property type="match status" value="1"/>
</dbReference>